<dbReference type="GO" id="GO:0046464">
    <property type="term" value="P:acylglycerol catabolic process"/>
    <property type="evidence" value="ECO:0007669"/>
    <property type="project" value="TreeGrafter"/>
</dbReference>
<name>A0A9N9YW99_9HYPO</name>
<dbReference type="InterPro" id="IPR000073">
    <property type="entry name" value="AB_hydrolase_1"/>
</dbReference>
<dbReference type="Gene3D" id="3.40.50.1820">
    <property type="entry name" value="alpha/beta hydrolase"/>
    <property type="match status" value="1"/>
</dbReference>
<dbReference type="PANTHER" id="PTHR43798">
    <property type="entry name" value="MONOACYLGLYCEROL LIPASE"/>
    <property type="match status" value="1"/>
</dbReference>
<dbReference type="EMBL" id="CABFNQ020000762">
    <property type="protein sequence ID" value="CAH0039988.1"/>
    <property type="molecule type" value="Genomic_DNA"/>
</dbReference>
<dbReference type="OrthoDB" id="408373at2759"/>
<dbReference type="InterPro" id="IPR029058">
    <property type="entry name" value="AB_hydrolase_fold"/>
</dbReference>
<feature type="signal peptide" evidence="1">
    <location>
        <begin position="1"/>
        <end position="20"/>
    </location>
</feature>
<proteinExistence type="predicted"/>
<dbReference type="InterPro" id="IPR050266">
    <property type="entry name" value="AB_hydrolase_sf"/>
</dbReference>
<organism evidence="3 4">
    <name type="scientific">Clonostachys rhizophaga</name>
    <dbReference type="NCBI Taxonomy" id="160324"/>
    <lineage>
        <taxon>Eukaryota</taxon>
        <taxon>Fungi</taxon>
        <taxon>Dikarya</taxon>
        <taxon>Ascomycota</taxon>
        <taxon>Pezizomycotina</taxon>
        <taxon>Sordariomycetes</taxon>
        <taxon>Hypocreomycetidae</taxon>
        <taxon>Hypocreales</taxon>
        <taxon>Bionectriaceae</taxon>
        <taxon>Clonostachys</taxon>
    </lineage>
</organism>
<keyword evidence="4" id="KW-1185">Reference proteome</keyword>
<gene>
    <name evidence="3" type="ORF">CRHIZ90672A_00005783</name>
</gene>
<dbReference type="GO" id="GO:0047372">
    <property type="term" value="F:monoacylglycerol lipase activity"/>
    <property type="evidence" value="ECO:0007669"/>
    <property type="project" value="TreeGrafter"/>
</dbReference>
<evidence type="ECO:0000313" key="4">
    <source>
        <dbReference type="Proteomes" id="UP000696573"/>
    </source>
</evidence>
<feature type="chain" id="PRO_5040357049" description="AB hydrolase-1 domain-containing protein" evidence="1">
    <location>
        <begin position="21"/>
        <end position="298"/>
    </location>
</feature>
<evidence type="ECO:0000256" key="1">
    <source>
        <dbReference type="SAM" id="SignalP"/>
    </source>
</evidence>
<sequence>MLALASSMIYLLAVTQLTNAAPINPLAYTVTTSDLEWPSQWVKTEQSALRVMVQGSGPSVVIIPSYGRDGGEDFNGISTILVKAGYKVLRPQPRGIMGSIGPMSNVTLDDLAADVAQVIDTLAGGRAIVFGHAFGTFVTKRTALNYPDKVPAIITAAPGAPDIPSDIAPLPLVCGNLTLPVSVRLAALEKGFFKPGHNARIWLDGWYPQTLALEHAAIEAAGDMTTFWAGANTTQVLEIIPAEDPFQPQAQWNYTIDRFADRVTVAVVENASHALFPENLSGVANAVLPWIEMQSTRL</sequence>
<comment type="caution">
    <text evidence="3">The sequence shown here is derived from an EMBL/GenBank/DDBJ whole genome shotgun (WGS) entry which is preliminary data.</text>
</comment>
<dbReference type="Pfam" id="PF00561">
    <property type="entry name" value="Abhydrolase_1"/>
    <property type="match status" value="1"/>
</dbReference>
<reference evidence="3" key="1">
    <citation type="submission" date="2021-10" db="EMBL/GenBank/DDBJ databases">
        <authorList>
            <person name="Piombo E."/>
        </authorList>
    </citation>
    <scope>NUCLEOTIDE SEQUENCE</scope>
</reference>
<protein>
    <recommendedName>
        <fullName evidence="2">AB hydrolase-1 domain-containing protein</fullName>
    </recommendedName>
</protein>
<dbReference type="Proteomes" id="UP000696573">
    <property type="component" value="Unassembled WGS sequence"/>
</dbReference>
<evidence type="ECO:0000259" key="2">
    <source>
        <dbReference type="Pfam" id="PF00561"/>
    </source>
</evidence>
<dbReference type="SUPFAM" id="SSF53474">
    <property type="entry name" value="alpha/beta-Hydrolases"/>
    <property type="match status" value="1"/>
</dbReference>
<accession>A0A9N9YW99</accession>
<dbReference type="PANTHER" id="PTHR43798:SF5">
    <property type="entry name" value="MONOACYLGLYCEROL LIPASE ABHD6"/>
    <property type="match status" value="1"/>
</dbReference>
<evidence type="ECO:0000313" key="3">
    <source>
        <dbReference type="EMBL" id="CAH0039988.1"/>
    </source>
</evidence>
<feature type="domain" description="AB hydrolase-1" evidence="2">
    <location>
        <begin position="58"/>
        <end position="161"/>
    </location>
</feature>
<keyword evidence="1" id="KW-0732">Signal</keyword>
<dbReference type="AlphaFoldDB" id="A0A9N9YW99"/>
<dbReference type="GO" id="GO:0016020">
    <property type="term" value="C:membrane"/>
    <property type="evidence" value="ECO:0007669"/>
    <property type="project" value="TreeGrafter"/>
</dbReference>